<feature type="compositionally biased region" description="Basic and acidic residues" evidence="1">
    <location>
        <begin position="223"/>
        <end position="247"/>
    </location>
</feature>
<proteinExistence type="predicted"/>
<dbReference type="GeneID" id="94846499"/>
<gene>
    <name evidence="2" type="ORF">TRFO_38034</name>
</gene>
<feature type="compositionally biased region" description="Polar residues" evidence="1">
    <location>
        <begin position="262"/>
        <end position="275"/>
    </location>
</feature>
<feature type="compositionally biased region" description="Basic and acidic residues" evidence="1">
    <location>
        <begin position="372"/>
        <end position="390"/>
    </location>
</feature>
<feature type="compositionally biased region" description="Basic and acidic residues" evidence="1">
    <location>
        <begin position="277"/>
        <end position="294"/>
    </location>
</feature>
<feature type="compositionally biased region" description="Polar residues" evidence="1">
    <location>
        <begin position="211"/>
        <end position="221"/>
    </location>
</feature>
<accession>A0A1J4JEX6</accession>
<evidence type="ECO:0000256" key="1">
    <source>
        <dbReference type="SAM" id="MobiDB-lite"/>
    </source>
</evidence>
<comment type="caution">
    <text evidence="2">The sequence shown here is derived from an EMBL/GenBank/DDBJ whole genome shotgun (WGS) entry which is preliminary data.</text>
</comment>
<dbReference type="Proteomes" id="UP000179807">
    <property type="component" value="Unassembled WGS sequence"/>
</dbReference>
<feature type="compositionally biased region" description="Low complexity" evidence="1">
    <location>
        <begin position="355"/>
        <end position="366"/>
    </location>
</feature>
<dbReference type="Gene3D" id="3.30.2230.10">
    <property type="entry name" value="DUSP-like"/>
    <property type="match status" value="1"/>
</dbReference>
<dbReference type="RefSeq" id="XP_068348949.1">
    <property type="nucleotide sequence ID" value="XM_068511795.1"/>
</dbReference>
<feature type="region of interest" description="Disordered" evidence="1">
    <location>
        <begin position="355"/>
        <end position="391"/>
    </location>
</feature>
<protein>
    <submittedName>
        <fullName evidence="2">Uncharacterized protein</fullName>
    </submittedName>
</protein>
<dbReference type="InterPro" id="IPR035927">
    <property type="entry name" value="DUSP-like_sf"/>
</dbReference>
<keyword evidence="3" id="KW-1185">Reference proteome</keyword>
<dbReference type="VEuPathDB" id="TrichDB:TRFO_38034"/>
<dbReference type="EMBL" id="MLAK01001219">
    <property type="protein sequence ID" value="OHS95812.1"/>
    <property type="molecule type" value="Genomic_DNA"/>
</dbReference>
<dbReference type="AlphaFoldDB" id="A0A1J4JEX6"/>
<evidence type="ECO:0000313" key="2">
    <source>
        <dbReference type="EMBL" id="OHS95812.1"/>
    </source>
</evidence>
<feature type="compositionally biased region" description="Low complexity" evidence="1">
    <location>
        <begin position="295"/>
        <end position="308"/>
    </location>
</feature>
<feature type="region of interest" description="Disordered" evidence="1">
    <location>
        <begin position="211"/>
        <end position="311"/>
    </location>
</feature>
<reference evidence="2" key="1">
    <citation type="submission" date="2016-10" db="EMBL/GenBank/DDBJ databases">
        <authorList>
            <person name="Benchimol M."/>
            <person name="Almeida L.G."/>
            <person name="Vasconcelos A.T."/>
            <person name="Perreira-Neves A."/>
            <person name="Rosa I.A."/>
            <person name="Tasca T."/>
            <person name="Bogo M.R."/>
            <person name="de Souza W."/>
        </authorList>
    </citation>
    <scope>NUCLEOTIDE SEQUENCE [LARGE SCALE GENOMIC DNA]</scope>
    <source>
        <strain evidence="2">K</strain>
    </source>
</reference>
<name>A0A1J4JEX6_9EUKA</name>
<sequence>MTNREFLKKNLGEIKPEPDSFLKLCIIVEASWHKKLMKYVNSVIAPKPGKMNSTLDKIIEKDGSLRDGTELHKDYEVVTRYMYTNLSAAFGNISHCIECGYGYDAETNKETVVFDIISINLIIVKKSQKEEKRIVSKSWKISSFKKQTCSRLNLKIRDYRFYTLQKDSIDENLLFKDIFKSKNAKNDLILAPVNYSTEKATNCDTKINVLSSGSNKSFDQSNDNEKINEKSSKNETKEKNKMKNKETAEEEYEERYDDSKTDTLYQRNTQKVNRNNTKKEKNGYLDAENKDKSNNYDNSSSSHQSSKKPPNVTFAEPVLISKQDTNNIANTGNVGVSSLKKNIKFETKIVDDTNFESSSYSSSSSDNDSEFFDNKNESKNHKKKEDEKKEKVKKFTKFEIFYVQKI</sequence>
<organism evidence="2 3">
    <name type="scientific">Tritrichomonas foetus</name>
    <dbReference type="NCBI Taxonomy" id="1144522"/>
    <lineage>
        <taxon>Eukaryota</taxon>
        <taxon>Metamonada</taxon>
        <taxon>Parabasalia</taxon>
        <taxon>Tritrichomonadida</taxon>
        <taxon>Tritrichomonadidae</taxon>
        <taxon>Tritrichomonas</taxon>
    </lineage>
</organism>
<evidence type="ECO:0000313" key="3">
    <source>
        <dbReference type="Proteomes" id="UP000179807"/>
    </source>
</evidence>